<comment type="caution">
    <text evidence="1">The sequence shown here is derived from an EMBL/GenBank/DDBJ whole genome shotgun (WGS) entry which is preliminary data.</text>
</comment>
<keyword evidence="2" id="KW-1185">Reference proteome</keyword>
<gene>
    <name evidence="1" type="ORF">V6N11_018282</name>
</gene>
<evidence type="ECO:0000313" key="1">
    <source>
        <dbReference type="EMBL" id="KAK9033247.1"/>
    </source>
</evidence>
<protein>
    <submittedName>
        <fullName evidence="1">Uncharacterized protein</fullName>
    </submittedName>
</protein>
<dbReference type="Proteomes" id="UP001396334">
    <property type="component" value="Unassembled WGS sequence"/>
</dbReference>
<organism evidence="1 2">
    <name type="scientific">Hibiscus sabdariffa</name>
    <name type="common">roselle</name>
    <dbReference type="NCBI Taxonomy" id="183260"/>
    <lineage>
        <taxon>Eukaryota</taxon>
        <taxon>Viridiplantae</taxon>
        <taxon>Streptophyta</taxon>
        <taxon>Embryophyta</taxon>
        <taxon>Tracheophyta</taxon>
        <taxon>Spermatophyta</taxon>
        <taxon>Magnoliopsida</taxon>
        <taxon>eudicotyledons</taxon>
        <taxon>Gunneridae</taxon>
        <taxon>Pentapetalae</taxon>
        <taxon>rosids</taxon>
        <taxon>malvids</taxon>
        <taxon>Malvales</taxon>
        <taxon>Malvaceae</taxon>
        <taxon>Malvoideae</taxon>
        <taxon>Hibiscus</taxon>
    </lineage>
</organism>
<accession>A0ABR2T7U4</accession>
<evidence type="ECO:0000313" key="2">
    <source>
        <dbReference type="Proteomes" id="UP001396334"/>
    </source>
</evidence>
<reference evidence="1 2" key="1">
    <citation type="journal article" date="2024" name="G3 (Bethesda)">
        <title>Genome assembly of Hibiscus sabdariffa L. provides insights into metabolisms of medicinal natural products.</title>
        <authorList>
            <person name="Kim T."/>
        </authorList>
    </citation>
    <scope>NUCLEOTIDE SEQUENCE [LARGE SCALE GENOMIC DNA]</scope>
    <source>
        <strain evidence="1">TK-2024</strain>
        <tissue evidence="1">Old leaves</tissue>
    </source>
</reference>
<sequence>MVSESPSKYPYADKGCVDDGLGGILEGRPPDFGSSDGGITLENDVEMMDHSTVGKHLGPLDLGVTSEGEKQDELCAQGADKSVPSFKEKLLGNSGKGFNVRIGGSTREKEVMGSRFAALSTDNSDGIVEVSYMHPMVNEHKNRDVSRGVSLASKGCDHGVQSNADKFVLLQWKQSIDPRKSVGVVIGAGKGSVGQASLTVGAAAQVDHGGGVKAVASIERVARAKSSLNGEKHVAIQVGAVEETQTNQSAEGRVLPTSIRGSTIKTRSKIQLGVEGVHN</sequence>
<name>A0ABR2T7U4_9ROSI</name>
<dbReference type="EMBL" id="JBBPBN010000008">
    <property type="protein sequence ID" value="KAK9033247.1"/>
    <property type="molecule type" value="Genomic_DNA"/>
</dbReference>
<proteinExistence type="predicted"/>